<dbReference type="CDD" id="cd05343">
    <property type="entry name" value="Mgc4172-like_SDR_c"/>
    <property type="match status" value="1"/>
</dbReference>
<dbReference type="InterPro" id="IPR002347">
    <property type="entry name" value="SDR_fam"/>
</dbReference>
<comment type="caution">
    <text evidence="18">The sequence shown here is derived from an EMBL/GenBank/DDBJ whole genome shotgun (WGS) entry which is preliminary data.</text>
</comment>
<dbReference type="GO" id="GO:0005737">
    <property type="term" value="C:cytoplasm"/>
    <property type="evidence" value="ECO:0007669"/>
    <property type="project" value="TreeGrafter"/>
</dbReference>
<name>A0AAD8YUX3_9TELE</name>
<evidence type="ECO:0000256" key="1">
    <source>
        <dbReference type="ARBA" id="ARBA00003056"/>
    </source>
</evidence>
<protein>
    <recommendedName>
        <fullName evidence="12">Dehydrogenase/reductase SDR family member 11</fullName>
        <ecNumber evidence="4">1.1.1.270</ecNumber>
        <ecNumber evidence="5">1.1.1.62</ecNumber>
    </recommendedName>
    <alternativeName>
        <fullName evidence="13">17-beta-hydroxysteroid dehydrogenase</fullName>
    </alternativeName>
    <alternativeName>
        <fullName evidence="14">3-beta-hydroxysteroid 3-dehydrogenase</fullName>
    </alternativeName>
    <alternativeName>
        <fullName evidence="16">Estradiol 17-beta-dehydrogenase</fullName>
    </alternativeName>
    <alternativeName>
        <fullName evidence="2">Gametogenetin-binding protein 2</fullName>
    </alternativeName>
    <alternativeName>
        <fullName evidence="6">Protein ZNF403</fullName>
    </alternativeName>
    <alternativeName>
        <fullName evidence="15">Short-chain dehydrogenase/reductase family 24C member 1</fullName>
    </alternativeName>
</protein>
<dbReference type="InterPro" id="IPR036291">
    <property type="entry name" value="NAD(P)-bd_dom_sf"/>
</dbReference>
<feature type="region of interest" description="Disordered" evidence="17">
    <location>
        <begin position="480"/>
        <end position="524"/>
    </location>
</feature>
<dbReference type="EC" id="1.1.1.62" evidence="5"/>
<evidence type="ECO:0000256" key="11">
    <source>
        <dbReference type="ARBA" id="ARBA00054702"/>
    </source>
</evidence>
<dbReference type="GO" id="GO:0004303">
    <property type="term" value="F:estradiol 17-beta-dehydrogenase [NAD(P)+] activity"/>
    <property type="evidence" value="ECO:0007669"/>
    <property type="project" value="UniProtKB-EC"/>
</dbReference>
<feature type="compositionally biased region" description="Low complexity" evidence="17">
    <location>
        <begin position="447"/>
        <end position="458"/>
    </location>
</feature>
<reference evidence="18" key="1">
    <citation type="submission" date="2023-03" db="EMBL/GenBank/DDBJ databases">
        <title>Electrophorus voltai genome.</title>
        <authorList>
            <person name="Bian C."/>
        </authorList>
    </citation>
    <scope>NUCLEOTIDE SEQUENCE</scope>
    <source>
        <strain evidence="18">CB-2022</strain>
        <tissue evidence="18">Muscle</tissue>
    </source>
</reference>
<evidence type="ECO:0000256" key="13">
    <source>
        <dbReference type="ARBA" id="ARBA00075978"/>
    </source>
</evidence>
<accession>A0AAD8YUX3</accession>
<dbReference type="EC" id="1.1.1.270" evidence="4"/>
<organism evidence="18 19">
    <name type="scientific">Electrophorus voltai</name>
    <dbReference type="NCBI Taxonomy" id="2609070"/>
    <lineage>
        <taxon>Eukaryota</taxon>
        <taxon>Metazoa</taxon>
        <taxon>Chordata</taxon>
        <taxon>Craniata</taxon>
        <taxon>Vertebrata</taxon>
        <taxon>Euteleostomi</taxon>
        <taxon>Actinopterygii</taxon>
        <taxon>Neopterygii</taxon>
        <taxon>Teleostei</taxon>
        <taxon>Ostariophysi</taxon>
        <taxon>Gymnotiformes</taxon>
        <taxon>Gymnotoidei</taxon>
        <taxon>Gymnotidae</taxon>
        <taxon>Electrophorus</taxon>
    </lineage>
</organism>
<evidence type="ECO:0000313" key="18">
    <source>
        <dbReference type="EMBL" id="KAK1787873.1"/>
    </source>
</evidence>
<dbReference type="PANTHER" id="PTHR13601:SF2">
    <property type="entry name" value="GAMETOGENETIN-BINDING PROTEIN 2"/>
    <property type="match status" value="1"/>
</dbReference>
<evidence type="ECO:0000256" key="3">
    <source>
        <dbReference type="ARBA" id="ARBA00023002"/>
    </source>
</evidence>
<evidence type="ECO:0000256" key="12">
    <source>
        <dbReference type="ARBA" id="ARBA00069606"/>
    </source>
</evidence>
<evidence type="ECO:0000256" key="2">
    <source>
        <dbReference type="ARBA" id="ARBA00019230"/>
    </source>
</evidence>
<feature type="compositionally biased region" description="Polar residues" evidence="17">
    <location>
        <begin position="423"/>
        <end position="440"/>
    </location>
</feature>
<evidence type="ECO:0000256" key="17">
    <source>
        <dbReference type="SAM" id="MobiDB-lite"/>
    </source>
</evidence>
<dbReference type="Gene3D" id="3.40.50.720">
    <property type="entry name" value="NAD(P)-binding Rossmann-like Domain"/>
    <property type="match status" value="1"/>
</dbReference>
<dbReference type="PRINTS" id="PR00081">
    <property type="entry name" value="GDHRDH"/>
</dbReference>
<evidence type="ECO:0000256" key="6">
    <source>
        <dbReference type="ARBA" id="ARBA00031743"/>
    </source>
</evidence>
<dbReference type="Pfam" id="PF00106">
    <property type="entry name" value="adh_short"/>
    <property type="match status" value="2"/>
</dbReference>
<evidence type="ECO:0000256" key="7">
    <source>
        <dbReference type="ARBA" id="ARBA00037929"/>
    </source>
</evidence>
<feature type="region of interest" description="Disordered" evidence="17">
    <location>
        <begin position="378"/>
        <end position="458"/>
    </location>
</feature>
<proteinExistence type="predicted"/>
<dbReference type="InterPro" id="IPR026073">
    <property type="entry name" value="GGNBP2"/>
</dbReference>
<dbReference type="PANTHER" id="PTHR13601">
    <property type="entry name" value="GAMETOGENETIN-BINDING PROTEIN 2"/>
    <property type="match status" value="1"/>
</dbReference>
<feature type="compositionally biased region" description="Basic and acidic residues" evidence="17">
    <location>
        <begin position="404"/>
        <end position="417"/>
    </location>
</feature>
<evidence type="ECO:0000313" key="19">
    <source>
        <dbReference type="Proteomes" id="UP001239994"/>
    </source>
</evidence>
<comment type="catalytic activity">
    <reaction evidence="10">
        <text>a 3beta-hydroxysteroid + NADP(+) = a 3-oxosteroid + NADPH + H(+)</text>
        <dbReference type="Rhea" id="RHEA:34787"/>
        <dbReference type="ChEBI" id="CHEBI:15378"/>
        <dbReference type="ChEBI" id="CHEBI:36836"/>
        <dbReference type="ChEBI" id="CHEBI:47788"/>
        <dbReference type="ChEBI" id="CHEBI:57783"/>
        <dbReference type="ChEBI" id="CHEBI:58349"/>
        <dbReference type="EC" id="1.1.1.270"/>
    </reaction>
</comment>
<comment type="pathway">
    <text evidence="7">Steroid biosynthesis; estrogen biosynthesis.</text>
</comment>
<keyword evidence="3" id="KW-0560">Oxidoreductase</keyword>
<evidence type="ECO:0000256" key="8">
    <source>
        <dbReference type="ARBA" id="ARBA00048022"/>
    </source>
</evidence>
<evidence type="ECO:0000256" key="9">
    <source>
        <dbReference type="ARBA" id="ARBA00048906"/>
    </source>
</evidence>
<keyword evidence="19" id="KW-1185">Reference proteome</keyword>
<dbReference type="GO" id="GO:0005634">
    <property type="term" value="C:nucleus"/>
    <property type="evidence" value="ECO:0007669"/>
    <property type="project" value="TreeGrafter"/>
</dbReference>
<dbReference type="AlphaFoldDB" id="A0AAD8YUX3"/>
<comment type="function">
    <text evidence="1">May be involved in spermatogenesis.</text>
</comment>
<feature type="compositionally biased region" description="Polar residues" evidence="17">
    <location>
        <begin position="495"/>
        <end position="516"/>
    </location>
</feature>
<dbReference type="EMBL" id="JAROKS010000023">
    <property type="protein sequence ID" value="KAK1787873.1"/>
    <property type="molecule type" value="Genomic_DNA"/>
</dbReference>
<evidence type="ECO:0000256" key="15">
    <source>
        <dbReference type="ARBA" id="ARBA00078009"/>
    </source>
</evidence>
<dbReference type="PRINTS" id="PR00080">
    <property type="entry name" value="SDRFAMILY"/>
</dbReference>
<dbReference type="SUPFAM" id="SSF51735">
    <property type="entry name" value="NAD(P)-binding Rossmann-fold domains"/>
    <property type="match status" value="1"/>
</dbReference>
<evidence type="ECO:0000256" key="4">
    <source>
        <dbReference type="ARBA" id="ARBA00023621"/>
    </source>
</evidence>
<evidence type="ECO:0000256" key="16">
    <source>
        <dbReference type="ARBA" id="ARBA00078574"/>
    </source>
</evidence>
<comment type="catalytic activity">
    <reaction evidence="9">
        <text>17beta-estradiol + NADP(+) = estrone + NADPH + H(+)</text>
        <dbReference type="Rhea" id="RHEA:24616"/>
        <dbReference type="ChEBI" id="CHEBI:15378"/>
        <dbReference type="ChEBI" id="CHEBI:16469"/>
        <dbReference type="ChEBI" id="CHEBI:17263"/>
        <dbReference type="ChEBI" id="CHEBI:57783"/>
        <dbReference type="ChEBI" id="CHEBI:58349"/>
        <dbReference type="EC" id="1.1.1.62"/>
    </reaction>
</comment>
<feature type="compositionally biased region" description="Basic residues" evidence="17">
    <location>
        <begin position="385"/>
        <end position="398"/>
    </location>
</feature>
<dbReference type="FunFam" id="3.40.50.720:FF:000047">
    <property type="entry name" value="NADP-dependent L-serine/L-allo-threonine dehydrogenase"/>
    <property type="match status" value="1"/>
</dbReference>
<feature type="region of interest" description="Disordered" evidence="17">
    <location>
        <begin position="651"/>
        <end position="673"/>
    </location>
</feature>
<evidence type="ECO:0000256" key="14">
    <source>
        <dbReference type="ARBA" id="ARBA00077379"/>
    </source>
</evidence>
<dbReference type="GO" id="GO:0000253">
    <property type="term" value="F:3-beta-hydroxysteroid 3-dehydrogenase (NADP+) activity"/>
    <property type="evidence" value="ECO:0007669"/>
    <property type="project" value="UniProtKB-EC"/>
</dbReference>
<sequence>MGELHRQELGKDMARLVAVCRDGEEDYLFLARQIPLYIDDSLTMVMEFPESVLDFDSHQINSSLMKQFIEHHGMLKQQDLNMALMVMSREVFGALAQLVPCVGCRRSVERLFSQLSDSGYLALEPLTVGSASVLSVTRACLADPRKLYALFYVHGSKLNDIIDAIPKSKKNKRCQLHSLDTHKPKPLGGSWMDVWELMSQECRDEVVLIDSACLLETLETYLRKHRFCTDCKNKVLRAYNILVGELDCSSEKGYCAALYEGLRCCPHERHIHVCCQTDFIAHLLGRAEPEFAGGYERRERHAKTIDVAQEEVLTCLGIHLYERLHRIWQKLRAEEQTWHMLFYLGIDALRKSFETAVEKVQGISRLEQLCEELSEEERAKELKQEKKRQKRKNRRKNKCGFDMSGHETEGDKDKNLDEAGETLSPSTPAHNPQRAVGSTDSADRGCKSCGSGSESGGSVEAIVPAESSSCSCPAASILGSPKTEKGKHRSHPPGSLSSHSNGSDCGYSSSMEGSETGSREGSDVACTEGMCNHDESGEFSCSHRCSEDKEETGADSCVECWVNLEEHTKSKKKKRRSKGSLCGYHHPVSPPAVLQGLKAKLCTPEGHRGGLPVSGDQPTASLPHHCQETTCPETCCGSFANVAQRLPWAEEQGKGPGSPFPVRTPPSDTCTRSDGTTKSLMELLQEEAEALSDEENCLTQDEIQSFVEENKSFYSTRDQYRQHLKDRFTKYCHSMGCECSTPAYNLTKSRSAAMERWKGRVALVTGASVGIGAAVARALVQQGMKVVGCARNVDKIEPFMMSEQDFCVLDNVSGFSLKRGAAWLLGRLRALQKKLAAECQSAGYTGTLIPYKCDLCNEEEILSMFSAIKTLHRGVDVCINNAGLARHEPLLTGRTDGWRNMIDVNVLALAICTREAYQSMRERNVDDGHIININSMGGHRVVPSADEHFYCATKHAVTALTEGLRQELREARTHIRTTVRPCTAYLLAQWKLSLPSGSTTATQEKAAAVYESMKCLKAEDIASAVTYVLGAPPHVQIGDVQLRPVEQVS</sequence>
<gene>
    <name evidence="18" type="ORF">P4O66_016348</name>
</gene>
<comment type="function">
    <text evidence="11">Catalyzes the conversion of the 17-keto group of estrone, 4- and 5-androstenes and 5-alpha-androstanes into their 17-beta-hydroxyl metabolites and the conversion of the 3-keto group of 3-, 3,17- and 3,20- diketosteroids into their 3-hydroxyl metabolites. Exhibits reductive 3-beta-hydroxysteroid dehydrogenase activity toward 5-beta-androstanes, 5-beta-pregnanes, 4-pregnenes and bile acids. May also reduce endogenous and exogenous alpha-dicarbonyl compounds and xenobiotic alicyclic ketones.</text>
</comment>
<comment type="catalytic activity">
    <reaction evidence="8">
        <text>17beta-estradiol + NAD(+) = estrone + NADH + H(+)</text>
        <dbReference type="Rhea" id="RHEA:24612"/>
        <dbReference type="ChEBI" id="CHEBI:15378"/>
        <dbReference type="ChEBI" id="CHEBI:16469"/>
        <dbReference type="ChEBI" id="CHEBI:17263"/>
        <dbReference type="ChEBI" id="CHEBI:57540"/>
        <dbReference type="ChEBI" id="CHEBI:57945"/>
        <dbReference type="EC" id="1.1.1.62"/>
    </reaction>
</comment>
<evidence type="ECO:0000256" key="5">
    <source>
        <dbReference type="ARBA" id="ARBA00024072"/>
    </source>
</evidence>
<dbReference type="Proteomes" id="UP001239994">
    <property type="component" value="Unassembled WGS sequence"/>
</dbReference>
<evidence type="ECO:0000256" key="10">
    <source>
        <dbReference type="ARBA" id="ARBA00052853"/>
    </source>
</evidence>